<evidence type="ECO:0000256" key="1">
    <source>
        <dbReference type="SAM" id="Phobius"/>
    </source>
</evidence>
<sequence>MTCVVPVAPPASPTTDPLPFFSVDIFLLQISPSLFHNSIRPIVVSLPSTSPAHSSVVAASTAIGVDFCTRFPLHMIDKFVSFLSISGCSPASLTIEVLLISTATSLPNRRPSSSSPPLLAELPRLPALAASRCCTLPAAVAVSFAKSSPSSSASPLLTALTVALVVVAVTAALNLLSSDVVYPCRNNRP</sequence>
<feature type="transmembrane region" description="Helical" evidence="1">
    <location>
        <begin position="79"/>
        <end position="105"/>
    </location>
</feature>
<comment type="caution">
    <text evidence="2">The sequence shown here is derived from an EMBL/GenBank/DDBJ whole genome shotgun (WGS) entry which is preliminary data.</text>
</comment>
<dbReference type="Proteomes" id="UP000287651">
    <property type="component" value="Unassembled WGS sequence"/>
</dbReference>
<keyword evidence="1" id="KW-0472">Membrane</keyword>
<dbReference type="EMBL" id="AMZH03011738">
    <property type="protein sequence ID" value="RRT52306.1"/>
    <property type="molecule type" value="Genomic_DNA"/>
</dbReference>
<gene>
    <name evidence="2" type="ORF">B296_00012444</name>
</gene>
<proteinExistence type="predicted"/>
<evidence type="ECO:0000313" key="3">
    <source>
        <dbReference type="Proteomes" id="UP000287651"/>
    </source>
</evidence>
<keyword evidence="1" id="KW-1133">Transmembrane helix</keyword>
<dbReference type="AlphaFoldDB" id="A0A426YKW0"/>
<evidence type="ECO:0000313" key="2">
    <source>
        <dbReference type="EMBL" id="RRT52306.1"/>
    </source>
</evidence>
<protein>
    <submittedName>
        <fullName evidence="2">Uncharacterized protein</fullName>
    </submittedName>
</protein>
<reference evidence="2 3" key="1">
    <citation type="journal article" date="2014" name="Agronomy (Basel)">
        <title>A Draft Genome Sequence for Ensete ventricosum, the Drought-Tolerant Tree Against Hunger.</title>
        <authorList>
            <person name="Harrison J."/>
            <person name="Moore K.A."/>
            <person name="Paszkiewicz K."/>
            <person name="Jones T."/>
            <person name="Grant M."/>
            <person name="Ambacheew D."/>
            <person name="Muzemil S."/>
            <person name="Studholme D.J."/>
        </authorList>
    </citation>
    <scope>NUCLEOTIDE SEQUENCE [LARGE SCALE GENOMIC DNA]</scope>
</reference>
<keyword evidence="1" id="KW-0812">Transmembrane</keyword>
<name>A0A426YKW0_ENSVE</name>
<feature type="transmembrane region" description="Helical" evidence="1">
    <location>
        <begin position="156"/>
        <end position="176"/>
    </location>
</feature>
<organism evidence="2 3">
    <name type="scientific">Ensete ventricosum</name>
    <name type="common">Abyssinian banana</name>
    <name type="synonym">Musa ensete</name>
    <dbReference type="NCBI Taxonomy" id="4639"/>
    <lineage>
        <taxon>Eukaryota</taxon>
        <taxon>Viridiplantae</taxon>
        <taxon>Streptophyta</taxon>
        <taxon>Embryophyta</taxon>
        <taxon>Tracheophyta</taxon>
        <taxon>Spermatophyta</taxon>
        <taxon>Magnoliopsida</taxon>
        <taxon>Liliopsida</taxon>
        <taxon>Zingiberales</taxon>
        <taxon>Musaceae</taxon>
        <taxon>Ensete</taxon>
    </lineage>
</organism>
<accession>A0A426YKW0</accession>